<feature type="compositionally biased region" description="Basic and acidic residues" evidence="1">
    <location>
        <begin position="138"/>
        <end position="148"/>
    </location>
</feature>
<dbReference type="OrthoDB" id="2431475at2759"/>
<accession>A0A9P7B5C6</accession>
<feature type="region of interest" description="Disordered" evidence="1">
    <location>
        <begin position="320"/>
        <end position="340"/>
    </location>
</feature>
<gene>
    <name evidence="2" type="ORF">C6P46_004600</name>
</gene>
<feature type="compositionally biased region" description="Basic and acidic residues" evidence="1">
    <location>
        <begin position="101"/>
        <end position="131"/>
    </location>
</feature>
<dbReference type="EMBL" id="PUHQ01000044">
    <property type="protein sequence ID" value="KAG0660420.1"/>
    <property type="molecule type" value="Genomic_DNA"/>
</dbReference>
<reference evidence="2 3" key="1">
    <citation type="submission" date="2020-11" db="EMBL/GenBank/DDBJ databases">
        <title>Kefir isolates.</title>
        <authorList>
            <person name="Marcisauskas S."/>
            <person name="Kim Y."/>
            <person name="Blasche S."/>
        </authorList>
    </citation>
    <scope>NUCLEOTIDE SEQUENCE [LARGE SCALE GENOMIC DNA]</scope>
    <source>
        <strain evidence="2 3">KR</strain>
    </source>
</reference>
<proteinExistence type="predicted"/>
<comment type="caution">
    <text evidence="2">The sequence shown here is derived from an EMBL/GenBank/DDBJ whole genome shotgun (WGS) entry which is preliminary data.</text>
</comment>
<feature type="compositionally biased region" description="Low complexity" evidence="1">
    <location>
        <begin position="279"/>
        <end position="294"/>
    </location>
</feature>
<keyword evidence="3" id="KW-1185">Reference proteome</keyword>
<feature type="region of interest" description="Disordered" evidence="1">
    <location>
        <begin position="264"/>
        <end position="295"/>
    </location>
</feature>
<feature type="compositionally biased region" description="Basic and acidic residues" evidence="1">
    <location>
        <begin position="51"/>
        <end position="74"/>
    </location>
</feature>
<feature type="compositionally biased region" description="Acidic residues" evidence="1">
    <location>
        <begin position="149"/>
        <end position="160"/>
    </location>
</feature>
<evidence type="ECO:0000313" key="2">
    <source>
        <dbReference type="EMBL" id="KAG0660420.1"/>
    </source>
</evidence>
<protein>
    <submittedName>
        <fullName evidence="2">Uncharacterized protein</fullName>
    </submittedName>
</protein>
<dbReference type="Proteomes" id="UP000777482">
    <property type="component" value="Unassembled WGS sequence"/>
</dbReference>
<sequence length="487" mass="55293">MPPKASHSSSSSSSLSSIVASLTRAQFGVDTKVNDDDLDKHVAELLLREARDKDKQWNERGTRAYYDPEKEKNARIRKPNTRFLSAVIRTVDDHNAALRRADEQAARERDREERQAAERWRRRQQEQERARSSSSRYHNRDGRDRDEGDEHEDERDEDEDERRRRRRRQRRREELGLSGDEDAEENRDGERRRSSAAAPAHHVRPPLPLVVLLHHRRLLPEHDQTVAMMTRSIVTSRESCLRIETDPSTSATAIGRRHGTNRTRAPVLDASGTGTESRGATTVPPLPLTGTDTPGLERARSALRTTCSKEATISRSGTLPLVERRSGGGGGTTAAPVPSKMDKYFSPTYDPRLDYTLTDVTDPSTGLIAEGAFDGWDRMLETVRARKEDKSNSNRATREGREEREKSERRKERERRRAEREERRRKRKRRKGGDAASDEEDSHDGASDNDGDRSSYGASRGGGGVMDVKYVKRGKAREWDLGKETPT</sequence>
<feature type="region of interest" description="Disordered" evidence="1">
    <location>
        <begin position="51"/>
        <end position="78"/>
    </location>
</feature>
<organism evidence="2 3">
    <name type="scientific">Rhodotorula mucilaginosa</name>
    <name type="common">Yeast</name>
    <name type="synonym">Rhodotorula rubra</name>
    <dbReference type="NCBI Taxonomy" id="5537"/>
    <lineage>
        <taxon>Eukaryota</taxon>
        <taxon>Fungi</taxon>
        <taxon>Dikarya</taxon>
        <taxon>Basidiomycota</taxon>
        <taxon>Pucciniomycotina</taxon>
        <taxon>Microbotryomycetes</taxon>
        <taxon>Sporidiobolales</taxon>
        <taxon>Sporidiobolaceae</taxon>
        <taxon>Rhodotorula</taxon>
    </lineage>
</organism>
<evidence type="ECO:0000256" key="1">
    <source>
        <dbReference type="SAM" id="MobiDB-lite"/>
    </source>
</evidence>
<name>A0A9P7B5C6_RHOMI</name>
<dbReference type="PANTHER" id="PTHR40132:SF1">
    <property type="entry name" value="PRE-MRNA-SPLICING FACTOR 38B"/>
    <property type="match status" value="1"/>
</dbReference>
<feature type="region of interest" description="Disordered" evidence="1">
    <location>
        <begin position="385"/>
        <end position="487"/>
    </location>
</feature>
<evidence type="ECO:0000313" key="3">
    <source>
        <dbReference type="Proteomes" id="UP000777482"/>
    </source>
</evidence>
<feature type="region of interest" description="Disordered" evidence="1">
    <location>
        <begin position="101"/>
        <end position="202"/>
    </location>
</feature>
<dbReference type="AlphaFoldDB" id="A0A9P7B5C6"/>
<feature type="compositionally biased region" description="Basic and acidic residues" evidence="1">
    <location>
        <begin position="476"/>
        <end position="487"/>
    </location>
</feature>
<dbReference type="PANTHER" id="PTHR40132">
    <property type="entry name" value="PRE-MRNA-SPLICING FACTOR 38B"/>
    <property type="match status" value="1"/>
</dbReference>
<feature type="compositionally biased region" description="Basic and acidic residues" evidence="1">
    <location>
        <begin position="385"/>
        <end position="422"/>
    </location>
</feature>
<feature type="compositionally biased region" description="Basic and acidic residues" evidence="1">
    <location>
        <begin position="443"/>
        <end position="453"/>
    </location>
</feature>